<dbReference type="Proteomes" id="UP001243009">
    <property type="component" value="Unassembled WGS sequence"/>
</dbReference>
<dbReference type="RefSeq" id="WP_305103188.1">
    <property type="nucleotide sequence ID" value="NZ_JAUTWS010000006.1"/>
</dbReference>
<dbReference type="EMBL" id="JAUTWS010000006">
    <property type="protein sequence ID" value="MDO9708317.1"/>
    <property type="molecule type" value="Genomic_DNA"/>
</dbReference>
<evidence type="ECO:0000313" key="4">
    <source>
        <dbReference type="Proteomes" id="UP001243009"/>
    </source>
</evidence>
<keyword evidence="4" id="KW-1185">Reference proteome</keyword>
<protein>
    <submittedName>
        <fullName evidence="3">Choice-of-anchor E domain-containing protein</fullName>
    </submittedName>
</protein>
<dbReference type="NCBIfam" id="NF033208">
    <property type="entry name" value="choice_anch_E"/>
    <property type="match status" value="1"/>
</dbReference>
<organism evidence="3 4">
    <name type="scientific">Paracraurococcus lichenis</name>
    <dbReference type="NCBI Taxonomy" id="3064888"/>
    <lineage>
        <taxon>Bacteria</taxon>
        <taxon>Pseudomonadati</taxon>
        <taxon>Pseudomonadota</taxon>
        <taxon>Alphaproteobacteria</taxon>
        <taxon>Acetobacterales</taxon>
        <taxon>Roseomonadaceae</taxon>
        <taxon>Paracraurococcus</taxon>
    </lineage>
</organism>
<evidence type="ECO:0000259" key="2">
    <source>
        <dbReference type="Pfam" id="PF07589"/>
    </source>
</evidence>
<dbReference type="NCBIfam" id="TIGR02595">
    <property type="entry name" value="PEP_CTERM"/>
    <property type="match status" value="1"/>
</dbReference>
<feature type="chain" id="PRO_5047296407" evidence="1">
    <location>
        <begin position="28"/>
        <end position="253"/>
    </location>
</feature>
<reference evidence="3 4" key="1">
    <citation type="submission" date="2023-08" db="EMBL/GenBank/DDBJ databases">
        <title>The draft genome sequence of Paracraurococcus sp. LOR1-02.</title>
        <authorList>
            <person name="Kingkaew E."/>
            <person name="Tanasupawat S."/>
        </authorList>
    </citation>
    <scope>NUCLEOTIDE SEQUENCE [LARGE SCALE GENOMIC DNA]</scope>
    <source>
        <strain evidence="3 4">LOR1-02</strain>
    </source>
</reference>
<proteinExistence type="predicted"/>
<name>A0ABT9DWP6_9PROT</name>
<comment type="caution">
    <text evidence="3">The sequence shown here is derived from an EMBL/GenBank/DDBJ whole genome shotgun (WGS) entry which is preliminary data.</text>
</comment>
<sequence length="253" mass="25711">MRIPTILPALSLLSLSAVALGAAPAAAAEILIESFSHTTAVQAPSFTDSFTLSSYNPNLPGRGALTSVTLQVTASAQGSVTVLNTSQQSQPFSNATASVPLTLDFLVNATAVRTLTGTVSAGPASGTVAGVQMYYVPAIDMTLPFDGRATVNGLTGTTTFSLRFTDPATLALFSSTSAVSLSFSLHGASGIYAGSGAAGEVFFGGNALAGAVTTVYYYDDPPQSVPEPASMALLGLGVGMLGFTRRLASRRQD</sequence>
<dbReference type="Pfam" id="PF07589">
    <property type="entry name" value="PEP-CTERM"/>
    <property type="match status" value="1"/>
</dbReference>
<evidence type="ECO:0000256" key="1">
    <source>
        <dbReference type="SAM" id="SignalP"/>
    </source>
</evidence>
<accession>A0ABT9DWP6</accession>
<feature type="signal peptide" evidence="1">
    <location>
        <begin position="1"/>
        <end position="27"/>
    </location>
</feature>
<feature type="domain" description="Ice-binding protein C-terminal" evidence="2">
    <location>
        <begin position="224"/>
        <end position="246"/>
    </location>
</feature>
<gene>
    <name evidence="3" type="ORF">Q7A36_08185</name>
</gene>
<dbReference type="InterPro" id="IPR013424">
    <property type="entry name" value="Ice-binding_C"/>
</dbReference>
<evidence type="ECO:0000313" key="3">
    <source>
        <dbReference type="EMBL" id="MDO9708317.1"/>
    </source>
</evidence>
<keyword evidence="1" id="KW-0732">Signal</keyword>